<dbReference type="EMBL" id="JACHGI010000012">
    <property type="protein sequence ID" value="MBB6468731.1"/>
    <property type="molecule type" value="Genomic_DNA"/>
</dbReference>
<feature type="compositionally biased region" description="Basic and acidic residues" evidence="1">
    <location>
        <begin position="1"/>
        <end position="27"/>
    </location>
</feature>
<gene>
    <name evidence="2" type="ORF">HNQ96_004618</name>
</gene>
<reference evidence="2 3" key="1">
    <citation type="submission" date="2020-08" db="EMBL/GenBank/DDBJ databases">
        <title>Genomic Encyclopedia of Type Strains, Phase IV (KMG-IV): sequencing the most valuable type-strain genomes for metagenomic binning, comparative biology and taxonomic classification.</title>
        <authorList>
            <person name="Goeker M."/>
        </authorList>
    </citation>
    <scope>NUCLEOTIDE SEQUENCE [LARGE SCALE GENOMIC DNA]</scope>
    <source>
        <strain evidence="2 3">DSM 17454</strain>
    </source>
</reference>
<name>A0A8E1WJZ0_9HYPH</name>
<sequence length="55" mass="6356">MSKSKPDKSPNPKQPDPKDKPTRDTRDNPAPNPNGDVQNTSPREEVEKIYRNRKR</sequence>
<feature type="compositionally biased region" description="Basic and acidic residues" evidence="1">
    <location>
        <begin position="42"/>
        <end position="55"/>
    </location>
</feature>
<proteinExistence type="predicted"/>
<evidence type="ECO:0000256" key="1">
    <source>
        <dbReference type="SAM" id="MobiDB-lite"/>
    </source>
</evidence>
<comment type="caution">
    <text evidence="2">The sequence shown here is derived from an EMBL/GenBank/DDBJ whole genome shotgun (WGS) entry which is preliminary data.</text>
</comment>
<dbReference type="Proteomes" id="UP000532373">
    <property type="component" value="Unassembled WGS sequence"/>
</dbReference>
<accession>A0A8E1WJZ0</accession>
<protein>
    <submittedName>
        <fullName evidence="2">Uncharacterized protein</fullName>
    </submittedName>
</protein>
<evidence type="ECO:0000313" key="3">
    <source>
        <dbReference type="Proteomes" id="UP000532373"/>
    </source>
</evidence>
<organism evidence="2 3">
    <name type="scientific">Aminobacter carboxidus</name>
    <dbReference type="NCBI Taxonomy" id="376165"/>
    <lineage>
        <taxon>Bacteria</taxon>
        <taxon>Pseudomonadati</taxon>
        <taxon>Pseudomonadota</taxon>
        <taxon>Alphaproteobacteria</taxon>
        <taxon>Hyphomicrobiales</taxon>
        <taxon>Phyllobacteriaceae</taxon>
        <taxon>Aminobacter</taxon>
    </lineage>
</organism>
<feature type="region of interest" description="Disordered" evidence="1">
    <location>
        <begin position="1"/>
        <end position="55"/>
    </location>
</feature>
<dbReference type="AlphaFoldDB" id="A0A8E1WJZ0"/>
<evidence type="ECO:0000313" key="2">
    <source>
        <dbReference type="EMBL" id="MBB6468731.1"/>
    </source>
</evidence>